<organism evidence="1 2">
    <name type="scientific">Amycolatopsis minnesotensis</name>
    <dbReference type="NCBI Taxonomy" id="337894"/>
    <lineage>
        <taxon>Bacteria</taxon>
        <taxon>Bacillati</taxon>
        <taxon>Actinomycetota</taxon>
        <taxon>Actinomycetes</taxon>
        <taxon>Pseudonocardiales</taxon>
        <taxon>Pseudonocardiaceae</taxon>
        <taxon>Amycolatopsis</taxon>
    </lineage>
</organism>
<sequence length="72" mass="8242">MCRVREALMDPVDRALVDRVEALARGVDRTAPIRLSHERNPDQFAENLRDLGHEFVDLGKCLLARVDEIDDK</sequence>
<reference evidence="1 2" key="1">
    <citation type="journal article" date="2019" name="Int. J. Syst. Evol. Microbiol.">
        <title>The Global Catalogue of Microorganisms (GCM) 10K type strain sequencing project: providing services to taxonomists for standard genome sequencing and annotation.</title>
        <authorList>
            <consortium name="The Broad Institute Genomics Platform"/>
            <consortium name="The Broad Institute Genome Sequencing Center for Infectious Disease"/>
            <person name="Wu L."/>
            <person name="Ma J."/>
        </authorList>
    </citation>
    <scope>NUCLEOTIDE SEQUENCE [LARGE SCALE GENOMIC DNA]</scope>
    <source>
        <strain evidence="1 2">JCM 14545</strain>
    </source>
</reference>
<comment type="caution">
    <text evidence="1">The sequence shown here is derived from an EMBL/GenBank/DDBJ whole genome shotgun (WGS) entry which is preliminary data.</text>
</comment>
<gene>
    <name evidence="1" type="ORF">GCM10009754_52690</name>
</gene>
<dbReference type="Proteomes" id="UP001501116">
    <property type="component" value="Unassembled WGS sequence"/>
</dbReference>
<proteinExistence type="predicted"/>
<accession>A0ABN2RMN5</accession>
<dbReference type="EMBL" id="BAAANN010000022">
    <property type="protein sequence ID" value="GAA1971774.1"/>
    <property type="molecule type" value="Genomic_DNA"/>
</dbReference>
<evidence type="ECO:0000313" key="2">
    <source>
        <dbReference type="Proteomes" id="UP001501116"/>
    </source>
</evidence>
<name>A0ABN2RMN5_9PSEU</name>
<keyword evidence="2" id="KW-1185">Reference proteome</keyword>
<evidence type="ECO:0000313" key="1">
    <source>
        <dbReference type="EMBL" id="GAA1971774.1"/>
    </source>
</evidence>
<protein>
    <submittedName>
        <fullName evidence="1">Uncharacterized protein</fullName>
    </submittedName>
</protein>